<dbReference type="PANTHER" id="PTHR11592">
    <property type="entry name" value="GLUTATHIONE PEROXIDASE"/>
    <property type="match status" value="1"/>
</dbReference>
<dbReference type="InterPro" id="IPR000889">
    <property type="entry name" value="Glutathione_peroxidase"/>
</dbReference>
<organism evidence="6 7">
    <name type="scientific">Mariprofundus erugo</name>
    <dbReference type="NCBI Taxonomy" id="2528639"/>
    <lineage>
        <taxon>Bacteria</taxon>
        <taxon>Pseudomonadati</taxon>
        <taxon>Pseudomonadota</taxon>
        <taxon>Candidatius Mariprofundia</taxon>
        <taxon>Mariprofundales</taxon>
        <taxon>Mariprofundaceae</taxon>
        <taxon>Mariprofundus</taxon>
    </lineage>
</organism>
<dbReference type="AlphaFoldDB" id="A0A5R9H3U0"/>
<comment type="similarity">
    <text evidence="1 5">Belongs to the glutathione peroxidase family.</text>
</comment>
<proteinExistence type="inferred from homology"/>
<dbReference type="EMBL" id="VBRY01000001">
    <property type="protein sequence ID" value="TLS69274.1"/>
    <property type="molecule type" value="Genomic_DNA"/>
</dbReference>
<dbReference type="Gene3D" id="3.40.30.10">
    <property type="entry name" value="Glutaredoxin"/>
    <property type="match status" value="1"/>
</dbReference>
<dbReference type="GO" id="GO:0034599">
    <property type="term" value="P:cellular response to oxidative stress"/>
    <property type="evidence" value="ECO:0007669"/>
    <property type="project" value="TreeGrafter"/>
</dbReference>
<accession>A0A5R9H3U0</accession>
<dbReference type="CDD" id="cd00340">
    <property type="entry name" value="GSH_Peroxidase"/>
    <property type="match status" value="1"/>
</dbReference>
<keyword evidence="7" id="KW-1185">Reference proteome</keyword>
<evidence type="ECO:0000313" key="6">
    <source>
        <dbReference type="EMBL" id="TLS69274.1"/>
    </source>
</evidence>
<dbReference type="InterPro" id="IPR036249">
    <property type="entry name" value="Thioredoxin-like_sf"/>
</dbReference>
<dbReference type="Proteomes" id="UP000306585">
    <property type="component" value="Unassembled WGS sequence"/>
</dbReference>
<evidence type="ECO:0000256" key="4">
    <source>
        <dbReference type="PIRSR" id="PIRSR000303-1"/>
    </source>
</evidence>
<evidence type="ECO:0000313" key="7">
    <source>
        <dbReference type="Proteomes" id="UP000306585"/>
    </source>
</evidence>
<comment type="caution">
    <text evidence="6">The sequence shown here is derived from an EMBL/GenBank/DDBJ whole genome shotgun (WGS) entry which is preliminary data.</text>
</comment>
<dbReference type="PANTHER" id="PTHR11592:SF78">
    <property type="entry name" value="GLUTATHIONE PEROXIDASE"/>
    <property type="match status" value="1"/>
</dbReference>
<dbReference type="GO" id="GO:0004601">
    <property type="term" value="F:peroxidase activity"/>
    <property type="evidence" value="ECO:0007669"/>
    <property type="project" value="UniProtKB-KW"/>
</dbReference>
<keyword evidence="2 5" id="KW-0575">Peroxidase</keyword>
<name>A0A5R9H3U0_9PROT</name>
<protein>
    <recommendedName>
        <fullName evidence="5">Glutathione peroxidase</fullName>
    </recommendedName>
</protein>
<sequence length="170" mass="18866">MLPALACAQACPPLLDQRVETLDEHEPVQLCERYAGKVLLIVNTASRCMFTPQYEGLESLYEQYREEGLVVLGFPSNDFGNQEPGSEAEVKQFCSLTYEVKFPMFSKTTVIGNSASPLYRELAAAAGEAPGWNFHKYLIGRDGRLIDSFASNIKPQSEQLQSAIRQALAQ</sequence>
<evidence type="ECO:0000256" key="5">
    <source>
        <dbReference type="RuleBase" id="RU000499"/>
    </source>
</evidence>
<evidence type="ECO:0000256" key="3">
    <source>
        <dbReference type="ARBA" id="ARBA00023002"/>
    </source>
</evidence>
<dbReference type="PIRSF" id="PIRSF000303">
    <property type="entry name" value="Glutathion_perox"/>
    <property type="match status" value="1"/>
</dbReference>
<dbReference type="PRINTS" id="PR01011">
    <property type="entry name" value="GLUTPROXDASE"/>
</dbReference>
<evidence type="ECO:0000256" key="2">
    <source>
        <dbReference type="ARBA" id="ARBA00022559"/>
    </source>
</evidence>
<feature type="active site" evidence="4">
    <location>
        <position position="48"/>
    </location>
</feature>
<gene>
    <name evidence="6" type="ORF">FEF65_00905</name>
</gene>
<keyword evidence="3 5" id="KW-0560">Oxidoreductase</keyword>
<dbReference type="Pfam" id="PF00255">
    <property type="entry name" value="GSHPx"/>
    <property type="match status" value="1"/>
</dbReference>
<dbReference type="SUPFAM" id="SSF52833">
    <property type="entry name" value="Thioredoxin-like"/>
    <property type="match status" value="1"/>
</dbReference>
<evidence type="ECO:0000256" key="1">
    <source>
        <dbReference type="ARBA" id="ARBA00006926"/>
    </source>
</evidence>
<reference evidence="6 7" key="1">
    <citation type="journal article" date="2019" name="Appl. Environ. Microbiol.">
        <title>Environmental Evidence and Genomic Insight of Iron-oxidizing Bacteria Preference Towards More Corrosion Resistant Stainless Steel at Higher Salinities.</title>
        <authorList>
            <person name="Garrison C.E."/>
            <person name="Price K.A."/>
            <person name="Field E.K."/>
        </authorList>
    </citation>
    <scope>NUCLEOTIDE SEQUENCE [LARGE SCALE GENOMIC DNA]</scope>
    <source>
        <strain evidence="6 7">P3</strain>
    </source>
</reference>
<dbReference type="PROSITE" id="PS51355">
    <property type="entry name" value="GLUTATHIONE_PEROXID_3"/>
    <property type="match status" value="1"/>
</dbReference>